<evidence type="ECO:0000313" key="3">
    <source>
        <dbReference type="EMBL" id="NEC61635.1"/>
    </source>
</evidence>
<protein>
    <submittedName>
        <fullName evidence="4">Uncharacterized protein</fullName>
    </submittedName>
</protein>
<keyword evidence="6" id="KW-1185">Reference proteome</keyword>
<reference evidence="5" key="1">
    <citation type="submission" date="2016-10" db="EMBL/GenBank/DDBJ databases">
        <authorList>
            <person name="Varghese N."/>
            <person name="Submissions S."/>
        </authorList>
    </citation>
    <scope>NUCLEOTIDE SEQUENCE [LARGE SCALE GENOMIC DNA]</scope>
    <source>
        <strain evidence="5">DSM 44637</strain>
    </source>
</reference>
<dbReference type="OrthoDB" id="3693726at2"/>
<dbReference type="Proteomes" id="UP000199137">
    <property type="component" value="Unassembled WGS sequence"/>
</dbReference>
<dbReference type="AlphaFoldDB" id="A0A1I5RW56"/>
<dbReference type="Proteomes" id="UP000470404">
    <property type="component" value="Unassembled WGS sequence"/>
</dbReference>
<feature type="compositionally biased region" description="Basic and acidic residues" evidence="1">
    <location>
        <begin position="116"/>
        <end position="125"/>
    </location>
</feature>
<keyword evidence="2" id="KW-0472">Membrane</keyword>
<proteinExistence type="predicted"/>
<evidence type="ECO:0000256" key="2">
    <source>
        <dbReference type="SAM" id="Phobius"/>
    </source>
</evidence>
<feature type="transmembrane region" description="Helical" evidence="2">
    <location>
        <begin position="6"/>
        <end position="25"/>
    </location>
</feature>
<gene>
    <name evidence="3" type="ORF">G3I59_40090</name>
    <name evidence="4" type="ORF">SAMN05421854_10685</name>
</gene>
<dbReference type="RefSeq" id="WP_067592016.1">
    <property type="nucleotide sequence ID" value="NZ_FOWC01000006.1"/>
</dbReference>
<dbReference type="EMBL" id="JAAGNC010000197">
    <property type="protein sequence ID" value="NEC61635.1"/>
    <property type="molecule type" value="Genomic_DNA"/>
</dbReference>
<keyword evidence="2" id="KW-1133">Transmembrane helix</keyword>
<evidence type="ECO:0000313" key="5">
    <source>
        <dbReference type="Proteomes" id="UP000199137"/>
    </source>
</evidence>
<feature type="transmembrane region" description="Helical" evidence="2">
    <location>
        <begin position="46"/>
        <end position="67"/>
    </location>
</feature>
<organism evidence="4 5">
    <name type="scientific">Amycolatopsis rubida</name>
    <dbReference type="NCBI Taxonomy" id="112413"/>
    <lineage>
        <taxon>Bacteria</taxon>
        <taxon>Bacillati</taxon>
        <taxon>Actinomycetota</taxon>
        <taxon>Actinomycetes</taxon>
        <taxon>Pseudonocardiales</taxon>
        <taxon>Pseudonocardiaceae</taxon>
        <taxon>Amycolatopsis</taxon>
    </lineage>
</organism>
<evidence type="ECO:0000313" key="6">
    <source>
        <dbReference type="Proteomes" id="UP000470404"/>
    </source>
</evidence>
<reference evidence="4" key="2">
    <citation type="submission" date="2016-10" db="EMBL/GenBank/DDBJ databases">
        <authorList>
            <person name="de Groot N.N."/>
        </authorList>
    </citation>
    <scope>NUCLEOTIDE SEQUENCE [LARGE SCALE GENOMIC DNA]</scope>
    <source>
        <strain evidence="4">DSM 44637</strain>
    </source>
</reference>
<keyword evidence="2" id="KW-0812">Transmembrane</keyword>
<name>A0A1I5RW56_9PSEU</name>
<feature type="transmembrane region" description="Helical" evidence="2">
    <location>
        <begin position="79"/>
        <end position="100"/>
    </location>
</feature>
<accession>A0A1I5RW56</accession>
<feature type="region of interest" description="Disordered" evidence="1">
    <location>
        <begin position="116"/>
        <end position="157"/>
    </location>
</feature>
<sequence length="157" mass="16450">MSTNAYLSFLAIGIALVLVDGQIIYRSGRRYLANAYGDPGAGASMTRLVTVLFHLVTLGVLALVSLVDLGGSDLPGVVGRVGALLLILALAHAATLGALARIRGEQDVADAIAHRDERAARRSETDLQAPTVTPVPGQEGRHPDVSPTLEQRSPYTA</sequence>
<dbReference type="STRING" id="112413.SAMN05421854_10685"/>
<dbReference type="EMBL" id="FOWC01000006">
    <property type="protein sequence ID" value="SFP62481.1"/>
    <property type="molecule type" value="Genomic_DNA"/>
</dbReference>
<reference evidence="3 6" key="3">
    <citation type="submission" date="2020-01" db="EMBL/GenBank/DDBJ databases">
        <title>Insect and environment-associated Actinomycetes.</title>
        <authorList>
            <person name="Currrie C."/>
            <person name="Chevrette M."/>
            <person name="Carlson C."/>
            <person name="Stubbendieck R."/>
            <person name="Wendt-Pienkowski E."/>
        </authorList>
    </citation>
    <scope>NUCLEOTIDE SEQUENCE [LARGE SCALE GENOMIC DNA]</scope>
    <source>
        <strain evidence="3 6">SID8386</strain>
    </source>
</reference>
<evidence type="ECO:0000256" key="1">
    <source>
        <dbReference type="SAM" id="MobiDB-lite"/>
    </source>
</evidence>
<feature type="compositionally biased region" description="Polar residues" evidence="1">
    <location>
        <begin position="148"/>
        <end position="157"/>
    </location>
</feature>
<evidence type="ECO:0000313" key="4">
    <source>
        <dbReference type="EMBL" id="SFP62481.1"/>
    </source>
</evidence>